<sequence length="624" mass="71652">MWKSRSKMLRLLAGLLAVTMVTVTVLMDWYSFAEPQQPRLPPRSFASEPAPGAKANNLFWMIQVSDLHISRFVSPSRTSDFEKFCKETIPIIQPAVTLVTGDLTDGKTKDGFGSGQSEVEWQTYQTILKRTKVMEKTKWIDIKGNHDTFNVPSLESVHNYYRKYSAWQKDGSFHYVHKTPFGKYSFICVDASLTSGPKKPYNFYGILNANKMKELSALMSESHESNHTIVFGHYPTSSIISVSPGIRTAMRFALVYLCGHFHTLGGLMPVLHSRHRDGTLELELGDWKTGRKYRILAFDHDLFSFADLKFEEWPVILITNPKSYLYSSYAHEPLRRILHSTHIRILAFSPSPIKFVKIMIDDIYLGDAIQVSGPLYVLKWSPKNYSQGFHQIAVTVKDISGRNATHLHTFAMQESLSLKFDFLASWLLLTDHYIWVRTFFVLTIIFQVALLIIFRFRAKPKFKKPPGVVVRTSFSLHVLSKIDLFFYSFLVLNLYTVLGVIFQPTTDGVHMLVPIAALPRPMFSFSSVSYQTILDCAHPFNNVTSIFLASLFLLRLTEDIWNSFFFSFSNKNWGCCTNSLPGLQNLGNGIYFAENLYDRYEERPNFLMFPFFRSLKFTFTSTIK</sequence>
<proteinExistence type="predicted"/>
<dbReference type="PANTHER" id="PTHR14795:SF0">
    <property type="entry name" value="TRANSMEMBRANE PROTEIN 62"/>
    <property type="match status" value="1"/>
</dbReference>
<evidence type="ECO:0000256" key="1">
    <source>
        <dbReference type="SAM" id="Phobius"/>
    </source>
</evidence>
<dbReference type="GO" id="GO:0016787">
    <property type="term" value="F:hydrolase activity"/>
    <property type="evidence" value="ECO:0007669"/>
    <property type="project" value="InterPro"/>
</dbReference>
<dbReference type="InterPro" id="IPR029052">
    <property type="entry name" value="Metallo-depent_PP-like"/>
</dbReference>
<reference evidence="4" key="1">
    <citation type="submission" date="2025-08" db="UniProtKB">
        <authorList>
            <consortium name="Ensembl"/>
        </authorList>
    </citation>
    <scope>IDENTIFICATION</scope>
</reference>
<evidence type="ECO:0000259" key="2">
    <source>
        <dbReference type="Pfam" id="PF00149"/>
    </source>
</evidence>
<evidence type="ECO:0000259" key="3">
    <source>
        <dbReference type="Pfam" id="PF24384"/>
    </source>
</evidence>
<keyword evidence="1" id="KW-0472">Membrane</keyword>
<dbReference type="SUPFAM" id="SSF56300">
    <property type="entry name" value="Metallo-dependent phosphatases"/>
    <property type="match status" value="1"/>
</dbReference>
<feature type="domain" description="TMEM62 Ig-like" evidence="3">
    <location>
        <begin position="311"/>
        <end position="413"/>
    </location>
</feature>
<dbReference type="InterPro" id="IPR041871">
    <property type="entry name" value="MPP_TMEM62"/>
</dbReference>
<dbReference type="Pfam" id="PF00149">
    <property type="entry name" value="Metallophos"/>
    <property type="match status" value="1"/>
</dbReference>
<dbReference type="InterPro" id="IPR056229">
    <property type="entry name" value="Ig_TMM62"/>
</dbReference>
<organism evidence="4 5">
    <name type="scientific">Naja naja</name>
    <name type="common">Indian cobra</name>
    <dbReference type="NCBI Taxonomy" id="35670"/>
    <lineage>
        <taxon>Eukaryota</taxon>
        <taxon>Metazoa</taxon>
        <taxon>Chordata</taxon>
        <taxon>Craniata</taxon>
        <taxon>Vertebrata</taxon>
        <taxon>Euteleostomi</taxon>
        <taxon>Lepidosauria</taxon>
        <taxon>Squamata</taxon>
        <taxon>Bifurcata</taxon>
        <taxon>Unidentata</taxon>
        <taxon>Episquamata</taxon>
        <taxon>Toxicofera</taxon>
        <taxon>Serpentes</taxon>
        <taxon>Colubroidea</taxon>
        <taxon>Elapidae</taxon>
        <taxon>Elapinae</taxon>
        <taxon>Naja</taxon>
    </lineage>
</organism>
<protein>
    <submittedName>
        <fullName evidence="4">Transmembrane protein 62</fullName>
    </submittedName>
</protein>
<gene>
    <name evidence="4" type="primary">TMEM62</name>
</gene>
<keyword evidence="5" id="KW-1185">Reference proteome</keyword>
<evidence type="ECO:0000313" key="5">
    <source>
        <dbReference type="Proteomes" id="UP000694559"/>
    </source>
</evidence>
<dbReference type="Ensembl" id="ENSNNAT00000023368.1">
    <property type="protein sequence ID" value="ENSNNAP00000022296.1"/>
    <property type="gene ID" value="ENSNNAG00000014695.1"/>
</dbReference>
<dbReference type="Gene3D" id="3.60.21.10">
    <property type="match status" value="1"/>
</dbReference>
<accession>A0A8C6Y0W7</accession>
<dbReference type="GeneTree" id="ENSGT00390000016216"/>
<dbReference type="OrthoDB" id="27234at2759"/>
<dbReference type="PANTHER" id="PTHR14795">
    <property type="entry name" value="HELICASE RELATED"/>
    <property type="match status" value="1"/>
</dbReference>
<dbReference type="AlphaFoldDB" id="A0A8C6Y0W7"/>
<keyword evidence="1" id="KW-0812">Transmembrane</keyword>
<reference evidence="4" key="2">
    <citation type="submission" date="2025-09" db="UniProtKB">
        <authorList>
            <consortium name="Ensembl"/>
        </authorList>
    </citation>
    <scope>IDENTIFICATION</scope>
</reference>
<evidence type="ECO:0000313" key="4">
    <source>
        <dbReference type="Ensembl" id="ENSNNAP00000022296.1"/>
    </source>
</evidence>
<keyword evidence="1" id="KW-1133">Transmembrane helix</keyword>
<dbReference type="CDD" id="cd07401">
    <property type="entry name" value="MPP_TMEM62_N"/>
    <property type="match status" value="1"/>
</dbReference>
<dbReference type="Proteomes" id="UP000694559">
    <property type="component" value="Unplaced"/>
</dbReference>
<dbReference type="Pfam" id="PF24384">
    <property type="entry name" value="Ig_TMM62"/>
    <property type="match status" value="1"/>
</dbReference>
<name>A0A8C6Y0W7_NAJNA</name>
<feature type="transmembrane region" description="Helical" evidence="1">
    <location>
        <begin position="434"/>
        <end position="454"/>
    </location>
</feature>
<dbReference type="InterPro" id="IPR004843">
    <property type="entry name" value="Calcineurin-like_PHP"/>
</dbReference>
<feature type="transmembrane region" description="Helical" evidence="1">
    <location>
        <begin position="484"/>
        <end position="502"/>
    </location>
</feature>
<feature type="domain" description="Calcineurin-like phosphoesterase" evidence="2">
    <location>
        <begin position="62"/>
        <end position="263"/>
    </location>
</feature>